<dbReference type="KEGG" id="psz:PSTAB_4119"/>
<dbReference type="Proteomes" id="UP000008932">
    <property type="component" value="Chromosome"/>
</dbReference>
<reference evidence="1 2" key="1">
    <citation type="journal article" date="2011" name="J. Bacteriol.">
        <title>Complete Genome Sequence of the Type Strain Pseudomonas stutzeri CGMCC 1.1803.</title>
        <authorList>
            <person name="Chen M."/>
            <person name="Yan Y."/>
            <person name="Zhang W."/>
            <person name="Lu W."/>
            <person name="Wang J."/>
            <person name="Ping S."/>
            <person name="Lin M."/>
        </authorList>
    </citation>
    <scope>NUCLEOTIDE SEQUENCE [LARGE SCALE GENOMIC DNA]</scope>
    <source>
        <strain evidence="2">ATCC 17588 / DSM 5190 / CCUG 11256 / JCM 5965 / LMG 11199 / NCIMB 11358 / Stanier 221</strain>
    </source>
</reference>
<organism evidence="1 2">
    <name type="scientific">Stutzerimonas stutzeri (strain ATCC 17588 / DSM 5190 / CCUG 11256 / JCM 5965 / LMG 11199 / NBRC 14165 / NCIMB 11358 / Stanier 221)</name>
    <name type="common">Pseudomonas stutzeri</name>
    <dbReference type="NCBI Taxonomy" id="96563"/>
    <lineage>
        <taxon>Bacteria</taxon>
        <taxon>Pseudomonadati</taxon>
        <taxon>Pseudomonadota</taxon>
        <taxon>Gammaproteobacteria</taxon>
        <taxon>Pseudomonadales</taxon>
        <taxon>Pseudomonadaceae</taxon>
        <taxon>Stutzerimonas</taxon>
    </lineage>
</organism>
<proteinExistence type="predicted"/>
<protein>
    <submittedName>
        <fullName evidence="1">Uncharacterized protein</fullName>
    </submittedName>
</protein>
<reference evidence="2" key="3">
    <citation type="submission" date="2011-06" db="EMBL/GenBank/DDBJ databases">
        <title>Complete genome sequence of Pseudomonas stutzeri strain CGMCC 1.1803.</title>
        <authorList>
            <person name="Yan Y."/>
            <person name="Chen M."/>
            <person name="Lu W."/>
            <person name="Zhang W."/>
            <person name="Ping S."/>
            <person name="Lin M."/>
        </authorList>
    </citation>
    <scope>NUCLEOTIDE SEQUENCE [LARGE SCALE GENOMIC DNA]</scope>
    <source>
        <strain evidence="2">ATCC 17588 / DSM 5190 / CCUG 11256 / JCM 5965 / LMG 11199 / NCIMB 11358 / Stanier 221</strain>
    </source>
</reference>
<dbReference type="EMBL" id="CP002881">
    <property type="protein sequence ID" value="AEJ07400.1"/>
    <property type="molecule type" value="Genomic_DNA"/>
</dbReference>
<accession>F8H6S6</accession>
<name>F8H6S6_STUS2</name>
<dbReference type="AlphaFoldDB" id="F8H6S6"/>
<dbReference type="HOGENOM" id="CLU_1863506_0_0_6"/>
<gene>
    <name evidence="1" type="ordered locus">PSTAB_4119</name>
</gene>
<evidence type="ECO:0000313" key="2">
    <source>
        <dbReference type="Proteomes" id="UP000008932"/>
    </source>
</evidence>
<sequence>MSAAQGWRNLHLERPVGRAFAESRAMLAPRTTVCLLLCLSFVPTAWAARLAMEQTEGDSQRAFVLHEGANMHTDQAALRERRARAYEIEQQEAFDELMFAKYAIIRKYLAKLPVHEQQAMQAELAKQHALFAYRYPDANTRLLGSNPHKPGRRAD</sequence>
<evidence type="ECO:0000313" key="1">
    <source>
        <dbReference type="EMBL" id="AEJ07400.1"/>
    </source>
</evidence>
<reference key="2">
    <citation type="submission" date="2011-06" db="EMBL/GenBank/DDBJ databases">
        <title>Complete Genome Sequence of Pseudomonas stutzeri Strain CGMCC 1.1803.</title>
        <authorList>
            <person name="Yan Y."/>
            <person name="Chen M."/>
            <person name="Lu W."/>
            <person name="Zhang W."/>
            <person name="Ping S."/>
            <person name="Lin M."/>
        </authorList>
    </citation>
    <scope>NUCLEOTIDE SEQUENCE</scope>
    <source>
        <strain>ATCC 17588</strain>
    </source>
</reference>